<comment type="cofactor">
    <cofactor evidence="1 9">
        <name>heme</name>
        <dbReference type="ChEBI" id="CHEBI:30413"/>
    </cofactor>
</comment>
<dbReference type="PANTHER" id="PTHR46300">
    <property type="entry name" value="P450, PUTATIVE (EUROFUNG)-RELATED-RELATED"/>
    <property type="match status" value="1"/>
</dbReference>
<evidence type="ECO:0000256" key="9">
    <source>
        <dbReference type="PIRSR" id="PIRSR602401-1"/>
    </source>
</evidence>
<dbReference type="Pfam" id="PF00067">
    <property type="entry name" value="p450"/>
    <property type="match status" value="1"/>
</dbReference>
<keyword evidence="11" id="KW-1185">Reference proteome</keyword>
<evidence type="ECO:0000256" key="7">
    <source>
        <dbReference type="ARBA" id="ARBA00023004"/>
    </source>
</evidence>
<dbReference type="Gene3D" id="1.10.630.10">
    <property type="entry name" value="Cytochrome P450"/>
    <property type="match status" value="1"/>
</dbReference>
<keyword evidence="7 9" id="KW-0408">Iron</keyword>
<organism evidence="10 11">
    <name type="scientific">Galerina marginata (strain CBS 339.88)</name>
    <dbReference type="NCBI Taxonomy" id="685588"/>
    <lineage>
        <taxon>Eukaryota</taxon>
        <taxon>Fungi</taxon>
        <taxon>Dikarya</taxon>
        <taxon>Basidiomycota</taxon>
        <taxon>Agaricomycotina</taxon>
        <taxon>Agaricomycetes</taxon>
        <taxon>Agaricomycetidae</taxon>
        <taxon>Agaricales</taxon>
        <taxon>Agaricineae</taxon>
        <taxon>Strophariaceae</taxon>
        <taxon>Galerina</taxon>
    </lineage>
</organism>
<protein>
    <recommendedName>
        <fullName evidence="12">Cytochrome P450</fullName>
    </recommendedName>
</protein>
<dbReference type="EMBL" id="KL142370">
    <property type="protein sequence ID" value="KDR82184.1"/>
    <property type="molecule type" value="Genomic_DNA"/>
</dbReference>
<keyword evidence="4 9" id="KW-0349">Heme</keyword>
<dbReference type="OrthoDB" id="2789670at2759"/>
<name>A0A067TQI0_GALM3</name>
<dbReference type="SUPFAM" id="SSF48264">
    <property type="entry name" value="Cytochrome P450"/>
    <property type="match status" value="1"/>
</dbReference>
<keyword evidence="6" id="KW-0560">Oxidoreductase</keyword>
<dbReference type="Proteomes" id="UP000027222">
    <property type="component" value="Unassembled WGS sequence"/>
</dbReference>
<dbReference type="GO" id="GO:0016705">
    <property type="term" value="F:oxidoreductase activity, acting on paired donors, with incorporation or reduction of molecular oxygen"/>
    <property type="evidence" value="ECO:0007669"/>
    <property type="project" value="InterPro"/>
</dbReference>
<dbReference type="InterPro" id="IPR002401">
    <property type="entry name" value="Cyt_P450_E_grp-I"/>
</dbReference>
<dbReference type="GO" id="GO:0004497">
    <property type="term" value="F:monooxygenase activity"/>
    <property type="evidence" value="ECO:0007669"/>
    <property type="project" value="UniProtKB-KW"/>
</dbReference>
<evidence type="ECO:0008006" key="12">
    <source>
        <dbReference type="Google" id="ProtNLM"/>
    </source>
</evidence>
<dbReference type="HOGENOM" id="CLU_001570_2_3_1"/>
<keyword evidence="8" id="KW-0503">Monooxygenase</keyword>
<evidence type="ECO:0000256" key="5">
    <source>
        <dbReference type="ARBA" id="ARBA00022723"/>
    </source>
</evidence>
<dbReference type="GO" id="GO:0020037">
    <property type="term" value="F:heme binding"/>
    <property type="evidence" value="ECO:0007669"/>
    <property type="project" value="InterPro"/>
</dbReference>
<evidence type="ECO:0000256" key="6">
    <source>
        <dbReference type="ARBA" id="ARBA00023002"/>
    </source>
</evidence>
<comment type="pathway">
    <text evidence="2">Secondary metabolite biosynthesis.</text>
</comment>
<evidence type="ECO:0000256" key="1">
    <source>
        <dbReference type="ARBA" id="ARBA00001971"/>
    </source>
</evidence>
<dbReference type="AlphaFoldDB" id="A0A067TQI0"/>
<dbReference type="CDD" id="cd11065">
    <property type="entry name" value="CYP64-like"/>
    <property type="match status" value="1"/>
</dbReference>
<dbReference type="PRINTS" id="PR00463">
    <property type="entry name" value="EP450I"/>
</dbReference>
<gene>
    <name evidence="10" type="ORF">GALMADRAFT_135544</name>
</gene>
<keyword evidence="5 9" id="KW-0479">Metal-binding</keyword>
<evidence type="ECO:0000256" key="8">
    <source>
        <dbReference type="ARBA" id="ARBA00023033"/>
    </source>
</evidence>
<evidence type="ECO:0000256" key="3">
    <source>
        <dbReference type="ARBA" id="ARBA00010617"/>
    </source>
</evidence>
<dbReference type="InterPro" id="IPR050364">
    <property type="entry name" value="Cytochrome_P450_fung"/>
</dbReference>
<reference evidence="11" key="1">
    <citation type="journal article" date="2014" name="Proc. Natl. Acad. Sci. U.S.A.">
        <title>Extensive sampling of basidiomycete genomes demonstrates inadequacy of the white-rot/brown-rot paradigm for wood decay fungi.</title>
        <authorList>
            <person name="Riley R."/>
            <person name="Salamov A.A."/>
            <person name="Brown D.W."/>
            <person name="Nagy L.G."/>
            <person name="Floudas D."/>
            <person name="Held B.W."/>
            <person name="Levasseur A."/>
            <person name="Lombard V."/>
            <person name="Morin E."/>
            <person name="Otillar R."/>
            <person name="Lindquist E.A."/>
            <person name="Sun H."/>
            <person name="LaButti K.M."/>
            <person name="Schmutz J."/>
            <person name="Jabbour D."/>
            <person name="Luo H."/>
            <person name="Baker S.E."/>
            <person name="Pisabarro A.G."/>
            <person name="Walton J.D."/>
            <person name="Blanchette R.A."/>
            <person name="Henrissat B."/>
            <person name="Martin F."/>
            <person name="Cullen D."/>
            <person name="Hibbett D.S."/>
            <person name="Grigoriev I.V."/>
        </authorList>
    </citation>
    <scope>NUCLEOTIDE SEQUENCE [LARGE SCALE GENOMIC DNA]</scope>
    <source>
        <strain evidence="11">CBS 339.88</strain>
    </source>
</reference>
<dbReference type="InterPro" id="IPR036396">
    <property type="entry name" value="Cyt_P450_sf"/>
</dbReference>
<proteinExistence type="inferred from homology"/>
<sequence length="510" mass="58022">MPPYLSIGAAILFACLAKWFVGFWDIGRRRFPYPPGPKSKPLVGNLNDFPTKNPAQTYVEWGRKYQSPILYAAALGNRVVILNNQKDAEELLEKRASNYSNRPVIPIVDLMGWGYNFALYGYGDKWKFHRKICQQNFRPEAARKYERVQIKKIHEMLQNLLETPADFEDHNKMFSISLPMMTMYGYEVNSFADPCIVAADRSIVLGTELLIPGASLINVFPVLAYIPSWFPGATSRRVAAEVKRLSEEMERIPMDFVKKRTEEGTAISSLVSDFLERKYSTGASKEEEEAVSNIASTVYGAASDTTISSTGTFFYVMAINPAVQRKAQAEIDRVTGSKRLPEFEDRESLPYVEAIYREVMRFRPPLPLGLPHCVTEDDYYKGYFIPKGTTVFSNIWAMTHDEAVYTEPFKFQPERFIDEDGKLNDDDRILAYGFGRRLCVGKHIASSTMWLVIASVLASFDISKSKDDFGNDIEIDDDYNEVGLINHKKKFQCSITPRSSMARQLIVDTR</sequence>
<dbReference type="STRING" id="685588.A0A067TQI0"/>
<evidence type="ECO:0000313" key="10">
    <source>
        <dbReference type="EMBL" id="KDR82184.1"/>
    </source>
</evidence>
<feature type="binding site" description="axial binding residue" evidence="9">
    <location>
        <position position="439"/>
    </location>
    <ligand>
        <name>heme</name>
        <dbReference type="ChEBI" id="CHEBI:30413"/>
    </ligand>
    <ligandPart>
        <name>Fe</name>
        <dbReference type="ChEBI" id="CHEBI:18248"/>
    </ligandPart>
</feature>
<accession>A0A067TQI0</accession>
<evidence type="ECO:0000256" key="4">
    <source>
        <dbReference type="ARBA" id="ARBA00022617"/>
    </source>
</evidence>
<dbReference type="PRINTS" id="PR00385">
    <property type="entry name" value="P450"/>
</dbReference>
<comment type="similarity">
    <text evidence="3">Belongs to the cytochrome P450 family.</text>
</comment>
<evidence type="ECO:0000256" key="2">
    <source>
        <dbReference type="ARBA" id="ARBA00005179"/>
    </source>
</evidence>
<dbReference type="InterPro" id="IPR001128">
    <property type="entry name" value="Cyt_P450"/>
</dbReference>
<dbReference type="PANTHER" id="PTHR46300:SF7">
    <property type="entry name" value="P450, PUTATIVE (EUROFUNG)-RELATED"/>
    <property type="match status" value="1"/>
</dbReference>
<evidence type="ECO:0000313" key="11">
    <source>
        <dbReference type="Proteomes" id="UP000027222"/>
    </source>
</evidence>
<dbReference type="GO" id="GO:0005506">
    <property type="term" value="F:iron ion binding"/>
    <property type="evidence" value="ECO:0007669"/>
    <property type="project" value="InterPro"/>
</dbReference>